<dbReference type="RefSeq" id="WP_379789076.1">
    <property type="nucleotide sequence ID" value="NZ_JBHSHL010000051.1"/>
</dbReference>
<dbReference type="Proteomes" id="UP001595916">
    <property type="component" value="Unassembled WGS sequence"/>
</dbReference>
<dbReference type="PIRSF" id="PIRSF001434">
    <property type="entry name" value="CGS"/>
    <property type="match status" value="1"/>
</dbReference>
<dbReference type="InterPro" id="IPR000277">
    <property type="entry name" value="Cys/Met-Metab_PyrdxlP-dep_enz"/>
</dbReference>
<evidence type="ECO:0000256" key="1">
    <source>
        <dbReference type="ARBA" id="ARBA00001933"/>
    </source>
</evidence>
<protein>
    <submittedName>
        <fullName evidence="4">Trans-sulfuration enzyme family protein</fullName>
    </submittedName>
</protein>
<dbReference type="Gene3D" id="3.90.1150.10">
    <property type="entry name" value="Aspartate Aminotransferase, domain 1"/>
    <property type="match status" value="1"/>
</dbReference>
<dbReference type="PANTHER" id="PTHR11808">
    <property type="entry name" value="TRANS-SULFURATION ENZYME FAMILY MEMBER"/>
    <property type="match status" value="1"/>
</dbReference>
<accession>A0ABV9QNQ5</accession>
<gene>
    <name evidence="4" type="ORF">ACFO4R_10545</name>
</gene>
<sequence>MSEFKDLNKVVGFSTKAIHDGFVAENPWKALNPPIFMTSSFEFSSIEEADAVFRGESEGFVYTRGRNPTTEILEKKIASLEGGVDSVAFASGMGAIAATILSFVEAGDHIVAGKSLYGSAYGFLNKFVKRYGVQVSFVDTGDLKQVEEALCDKTKLIYLETPSNPVLKITDIKAVCTLAKERGIDVVVDNTFATPYWQKPLLLGATAVVHSATKFFSGHGDVIAGVTTSKSQDYIDRLRYGFMCELGSPISPFNAWLLIRGLKTLEMRMERHGENAMLLAEYLQDHDKVEKVWYPGLKSDEGYDVARSQMMGYGAVVSFTLKGGPEKAKELLTKFKMCKLAVSLGDAETLVESPAFMTHRDYDAASLEEFGLSSSMIRVAVGLENSKDIIIDFYEALNEI</sequence>
<dbReference type="PANTHER" id="PTHR11808:SF80">
    <property type="entry name" value="CYSTATHIONINE GAMMA-LYASE"/>
    <property type="match status" value="1"/>
</dbReference>
<evidence type="ECO:0000313" key="5">
    <source>
        <dbReference type="Proteomes" id="UP001595916"/>
    </source>
</evidence>
<dbReference type="InterPro" id="IPR015424">
    <property type="entry name" value="PyrdxlP-dep_Trfase"/>
</dbReference>
<dbReference type="Pfam" id="PF01053">
    <property type="entry name" value="Cys_Met_Meta_PP"/>
    <property type="match status" value="1"/>
</dbReference>
<comment type="similarity">
    <text evidence="3">Belongs to the trans-sulfuration enzymes family.</text>
</comment>
<name>A0ABV9QNQ5_9FIRM</name>
<dbReference type="SUPFAM" id="SSF53383">
    <property type="entry name" value="PLP-dependent transferases"/>
    <property type="match status" value="1"/>
</dbReference>
<evidence type="ECO:0000256" key="3">
    <source>
        <dbReference type="RuleBase" id="RU362118"/>
    </source>
</evidence>
<dbReference type="InterPro" id="IPR015421">
    <property type="entry name" value="PyrdxlP-dep_Trfase_major"/>
</dbReference>
<dbReference type="Gene3D" id="3.40.640.10">
    <property type="entry name" value="Type I PLP-dependent aspartate aminotransferase-like (Major domain)"/>
    <property type="match status" value="1"/>
</dbReference>
<comment type="cofactor">
    <cofactor evidence="1 3">
        <name>pyridoxal 5'-phosphate</name>
        <dbReference type="ChEBI" id="CHEBI:597326"/>
    </cofactor>
</comment>
<proteinExistence type="inferred from homology"/>
<keyword evidence="5" id="KW-1185">Reference proteome</keyword>
<organism evidence="4 5">
    <name type="scientific">Filifactor villosus</name>
    <dbReference type="NCBI Taxonomy" id="29374"/>
    <lineage>
        <taxon>Bacteria</taxon>
        <taxon>Bacillati</taxon>
        <taxon>Bacillota</taxon>
        <taxon>Clostridia</taxon>
        <taxon>Peptostreptococcales</taxon>
        <taxon>Filifactoraceae</taxon>
        <taxon>Filifactor</taxon>
    </lineage>
</organism>
<dbReference type="CDD" id="cd00614">
    <property type="entry name" value="CGS_like"/>
    <property type="match status" value="1"/>
</dbReference>
<evidence type="ECO:0000256" key="2">
    <source>
        <dbReference type="ARBA" id="ARBA00022898"/>
    </source>
</evidence>
<dbReference type="EMBL" id="JBHSHL010000051">
    <property type="protein sequence ID" value="MFC4805509.1"/>
    <property type="molecule type" value="Genomic_DNA"/>
</dbReference>
<comment type="caution">
    <text evidence="4">The sequence shown here is derived from an EMBL/GenBank/DDBJ whole genome shotgun (WGS) entry which is preliminary data.</text>
</comment>
<evidence type="ECO:0000313" key="4">
    <source>
        <dbReference type="EMBL" id="MFC4805509.1"/>
    </source>
</evidence>
<keyword evidence="2 3" id="KW-0663">Pyridoxal phosphate</keyword>
<dbReference type="InterPro" id="IPR015422">
    <property type="entry name" value="PyrdxlP-dep_Trfase_small"/>
</dbReference>
<reference evidence="5" key="1">
    <citation type="journal article" date="2019" name="Int. J. Syst. Evol. Microbiol.">
        <title>The Global Catalogue of Microorganisms (GCM) 10K type strain sequencing project: providing services to taxonomists for standard genome sequencing and annotation.</title>
        <authorList>
            <consortium name="The Broad Institute Genomics Platform"/>
            <consortium name="The Broad Institute Genome Sequencing Center for Infectious Disease"/>
            <person name="Wu L."/>
            <person name="Ma J."/>
        </authorList>
    </citation>
    <scope>NUCLEOTIDE SEQUENCE [LARGE SCALE GENOMIC DNA]</scope>
    <source>
        <strain evidence="5">CCUG 46385</strain>
    </source>
</reference>